<evidence type="ECO:0000256" key="1">
    <source>
        <dbReference type="SAM" id="Phobius"/>
    </source>
</evidence>
<proteinExistence type="predicted"/>
<feature type="transmembrane region" description="Helical" evidence="1">
    <location>
        <begin position="12"/>
        <end position="36"/>
    </location>
</feature>
<dbReference type="AlphaFoldDB" id="A0A9W8AVB4"/>
<feature type="transmembrane region" description="Helical" evidence="1">
    <location>
        <begin position="241"/>
        <end position="259"/>
    </location>
</feature>
<dbReference type="GO" id="GO:0005794">
    <property type="term" value="C:Golgi apparatus"/>
    <property type="evidence" value="ECO:0007669"/>
    <property type="project" value="TreeGrafter"/>
</dbReference>
<dbReference type="PANTHER" id="PTHR34391">
    <property type="entry name" value="UPF0658 GOLGI APPARATUS MEMBRANE PROTEIN C1952.10C-RELATED"/>
    <property type="match status" value="1"/>
</dbReference>
<dbReference type="InterPro" id="IPR040410">
    <property type="entry name" value="UPF0658_Golgi"/>
</dbReference>
<feature type="transmembrane region" description="Helical" evidence="1">
    <location>
        <begin position="183"/>
        <end position="208"/>
    </location>
</feature>
<name>A0A9W8AVB4_9FUNG</name>
<feature type="transmembrane region" description="Helical" evidence="1">
    <location>
        <begin position="279"/>
        <end position="302"/>
    </location>
</feature>
<feature type="transmembrane region" description="Helical" evidence="1">
    <location>
        <begin position="134"/>
        <end position="152"/>
    </location>
</feature>
<feature type="transmembrane region" description="Helical" evidence="1">
    <location>
        <begin position="78"/>
        <end position="98"/>
    </location>
</feature>
<organism evidence="2 3">
    <name type="scientific">Dispira parvispora</name>
    <dbReference type="NCBI Taxonomy" id="1520584"/>
    <lineage>
        <taxon>Eukaryota</taxon>
        <taxon>Fungi</taxon>
        <taxon>Fungi incertae sedis</taxon>
        <taxon>Zoopagomycota</taxon>
        <taxon>Kickxellomycotina</taxon>
        <taxon>Dimargaritomycetes</taxon>
        <taxon>Dimargaritales</taxon>
        <taxon>Dimargaritaceae</taxon>
        <taxon>Dispira</taxon>
    </lineage>
</organism>
<feature type="transmembrane region" description="Helical" evidence="1">
    <location>
        <begin position="52"/>
        <end position="71"/>
    </location>
</feature>
<gene>
    <name evidence="2" type="ORF">IWQ62_000712</name>
</gene>
<evidence type="ECO:0000313" key="3">
    <source>
        <dbReference type="Proteomes" id="UP001150925"/>
    </source>
</evidence>
<reference evidence="2" key="1">
    <citation type="submission" date="2022-07" db="EMBL/GenBank/DDBJ databases">
        <title>Phylogenomic reconstructions and comparative analyses of Kickxellomycotina fungi.</title>
        <authorList>
            <person name="Reynolds N.K."/>
            <person name="Stajich J.E."/>
            <person name="Barry K."/>
            <person name="Grigoriev I.V."/>
            <person name="Crous P."/>
            <person name="Smith M.E."/>
        </authorList>
    </citation>
    <scope>NUCLEOTIDE SEQUENCE</scope>
    <source>
        <strain evidence="2">RSA 1196</strain>
    </source>
</reference>
<dbReference type="Proteomes" id="UP001150925">
    <property type="component" value="Unassembled WGS sequence"/>
</dbReference>
<keyword evidence="1" id="KW-0812">Transmembrane</keyword>
<dbReference type="PANTHER" id="PTHR34391:SF1">
    <property type="entry name" value="UPF0658 GOLGI APPARATUS MEMBRANE PROTEIN C1952.10C-RELATED"/>
    <property type="match status" value="1"/>
</dbReference>
<keyword evidence="1" id="KW-0472">Membrane</keyword>
<sequence>MAKLPVTRITLAILLTAALQTAIVTALEAVIAYFYFSTVPQPFERLSSDRGIPIYLILFAIAQLFLLVMVWDTVRQRNIIQLIGVVVFNLCIFGYAVFQYFQISRLEYLEILALNRVKETQWDFETMKRNMRPLLIVIPCVTGVSNIIYMWLGYRLHSDFGWDVFKRIGANAKLRKMYRAYHIFVLLVKIDFFFFLGFALQFIILVLRNSSLELWLTVAAVPVTLAILILAIYAVHAENRFIMGLFMAGLVLSMAYFIYRLVRINAEANSEQYLNAGKFLTFFASVSLVAIILTFIQSVICYRNFGQGLKCHLRGGKAVELDRPNYPPTRMTLEG</sequence>
<keyword evidence="3" id="KW-1185">Reference proteome</keyword>
<accession>A0A9W8AVB4</accession>
<dbReference type="OrthoDB" id="2448307at2759"/>
<feature type="transmembrane region" description="Helical" evidence="1">
    <location>
        <begin position="214"/>
        <end position="234"/>
    </location>
</feature>
<protein>
    <submittedName>
        <fullName evidence="2">Uncharacterized protein</fullName>
    </submittedName>
</protein>
<evidence type="ECO:0000313" key="2">
    <source>
        <dbReference type="EMBL" id="KAJ1969292.1"/>
    </source>
</evidence>
<dbReference type="EMBL" id="JANBPY010000074">
    <property type="protein sequence ID" value="KAJ1969292.1"/>
    <property type="molecule type" value="Genomic_DNA"/>
</dbReference>
<keyword evidence="1" id="KW-1133">Transmembrane helix</keyword>
<comment type="caution">
    <text evidence="2">The sequence shown here is derived from an EMBL/GenBank/DDBJ whole genome shotgun (WGS) entry which is preliminary data.</text>
</comment>